<organism evidence="2 3">
    <name type="scientific">Tenggerimyces flavus</name>
    <dbReference type="NCBI Taxonomy" id="1708749"/>
    <lineage>
        <taxon>Bacteria</taxon>
        <taxon>Bacillati</taxon>
        <taxon>Actinomycetota</taxon>
        <taxon>Actinomycetes</taxon>
        <taxon>Propionibacteriales</taxon>
        <taxon>Nocardioidaceae</taxon>
        <taxon>Tenggerimyces</taxon>
    </lineage>
</organism>
<dbReference type="InterPro" id="IPR039261">
    <property type="entry name" value="FNR_nucleotide-bd"/>
</dbReference>
<dbReference type="Gene3D" id="3.40.50.80">
    <property type="entry name" value="Nucleotide-binding domain of ferredoxin-NADP reductase (FNR) module"/>
    <property type="match status" value="1"/>
</dbReference>
<dbReference type="PANTHER" id="PTHR30157:SF0">
    <property type="entry name" value="NADPH-DEPENDENT FERRIC-CHELATE REDUCTASE"/>
    <property type="match status" value="1"/>
</dbReference>
<dbReference type="InterPro" id="IPR017927">
    <property type="entry name" value="FAD-bd_FR_type"/>
</dbReference>
<reference evidence="3" key="1">
    <citation type="journal article" date="2019" name="Int. J. Syst. Evol. Microbiol.">
        <title>The Global Catalogue of Microorganisms (GCM) 10K type strain sequencing project: providing services to taxonomists for standard genome sequencing and annotation.</title>
        <authorList>
            <consortium name="The Broad Institute Genomics Platform"/>
            <consortium name="The Broad Institute Genome Sequencing Center for Infectious Disease"/>
            <person name="Wu L."/>
            <person name="Ma J."/>
        </authorList>
    </citation>
    <scope>NUCLEOTIDE SEQUENCE [LARGE SCALE GENOMIC DNA]</scope>
    <source>
        <strain evidence="3">CGMCC 4.7241</strain>
    </source>
</reference>
<accession>A0ABV7YNM1</accession>
<gene>
    <name evidence="2" type="ORF">ACFOUW_33180</name>
</gene>
<dbReference type="PANTHER" id="PTHR30157">
    <property type="entry name" value="FERRIC REDUCTASE, NADPH-DEPENDENT"/>
    <property type="match status" value="1"/>
</dbReference>
<evidence type="ECO:0000259" key="1">
    <source>
        <dbReference type="PROSITE" id="PS51384"/>
    </source>
</evidence>
<dbReference type="InterPro" id="IPR039374">
    <property type="entry name" value="SIP_fam"/>
</dbReference>
<comment type="caution">
    <text evidence="2">The sequence shown here is derived from an EMBL/GenBank/DDBJ whole genome shotgun (WGS) entry which is preliminary data.</text>
</comment>
<dbReference type="InterPro" id="IPR013113">
    <property type="entry name" value="SIP_FAD-bd"/>
</dbReference>
<proteinExistence type="predicted"/>
<evidence type="ECO:0000313" key="2">
    <source>
        <dbReference type="EMBL" id="MFC3765728.1"/>
    </source>
</evidence>
<dbReference type="Proteomes" id="UP001595699">
    <property type="component" value="Unassembled WGS sequence"/>
</dbReference>
<sequence length="300" mass="33344">MAITSDLPMRFYTAEVAATQQLTPGMVRIVFGGEDLADFLSTGVGDEYLRIFFPADGQQAPNLPVISDKGRWTYPDGVERSPMRTYTVREHRPATGEVVIDFVVHDGGVAATWAQRAKKGDVVAVNTPTGLYDPPADLAWQLLLTDSTGLPAVGRILDQCPNHVRTRVIVEVPSAEHQQPLATHGDIELVWVYGGNGHGRSQLDEILRSIELPEGPGYIWVAGETGVLRSVRKYLRHERGLPATAYKTIGYWTDKAEAWTEKFDGLDEKTRAWLWAVWDTDAPEEEQEDEYVARLESLGL</sequence>
<dbReference type="Pfam" id="PF04954">
    <property type="entry name" value="SIP"/>
    <property type="match status" value="1"/>
</dbReference>
<dbReference type="Gene3D" id="2.40.30.10">
    <property type="entry name" value="Translation factors"/>
    <property type="match status" value="1"/>
</dbReference>
<dbReference type="CDD" id="cd06193">
    <property type="entry name" value="siderophore_interacting"/>
    <property type="match status" value="1"/>
</dbReference>
<dbReference type="InterPro" id="IPR007037">
    <property type="entry name" value="SIP_rossman_dom"/>
</dbReference>
<dbReference type="RefSeq" id="WP_205121003.1">
    <property type="nucleotide sequence ID" value="NZ_JAFBCM010000001.1"/>
</dbReference>
<dbReference type="PROSITE" id="PS51384">
    <property type="entry name" value="FAD_FR"/>
    <property type="match status" value="1"/>
</dbReference>
<evidence type="ECO:0000313" key="3">
    <source>
        <dbReference type="Proteomes" id="UP001595699"/>
    </source>
</evidence>
<dbReference type="InterPro" id="IPR017938">
    <property type="entry name" value="Riboflavin_synthase-like_b-brl"/>
</dbReference>
<feature type="domain" description="FAD-binding FR-type" evidence="1">
    <location>
        <begin position="9"/>
        <end position="135"/>
    </location>
</feature>
<dbReference type="Pfam" id="PF08021">
    <property type="entry name" value="FAD_binding_9"/>
    <property type="match status" value="1"/>
</dbReference>
<protein>
    <submittedName>
        <fullName evidence="2">Siderophore-interacting protein</fullName>
    </submittedName>
</protein>
<dbReference type="SUPFAM" id="SSF63380">
    <property type="entry name" value="Riboflavin synthase domain-like"/>
    <property type="match status" value="1"/>
</dbReference>
<keyword evidence="3" id="KW-1185">Reference proteome</keyword>
<dbReference type="EMBL" id="JBHRZH010000043">
    <property type="protein sequence ID" value="MFC3765728.1"/>
    <property type="molecule type" value="Genomic_DNA"/>
</dbReference>
<name>A0ABV7YNM1_9ACTN</name>